<protein>
    <submittedName>
        <fullName evidence="1">Uncharacterized protein</fullName>
    </submittedName>
</protein>
<accession>A0A6M3K2D2</accession>
<sequence length="72" mass="8339">MINLVELIAEEGGFDQSCVYGNRVENHAVYCHSNHRGAPRKCRCTWYTGGKIRDENCPFYKPNPEYKNDKSQ</sequence>
<organism evidence="1">
    <name type="scientific">viral metagenome</name>
    <dbReference type="NCBI Taxonomy" id="1070528"/>
    <lineage>
        <taxon>unclassified sequences</taxon>
        <taxon>metagenomes</taxon>
        <taxon>organismal metagenomes</taxon>
    </lineage>
</organism>
<proteinExistence type="predicted"/>
<name>A0A6M3K2D2_9ZZZZ</name>
<dbReference type="EMBL" id="MT142165">
    <property type="protein sequence ID" value="QJA75462.1"/>
    <property type="molecule type" value="Genomic_DNA"/>
</dbReference>
<evidence type="ECO:0000313" key="1">
    <source>
        <dbReference type="EMBL" id="QJA75462.1"/>
    </source>
</evidence>
<reference evidence="1" key="1">
    <citation type="submission" date="2020-03" db="EMBL/GenBank/DDBJ databases">
        <title>The deep terrestrial virosphere.</title>
        <authorList>
            <person name="Holmfeldt K."/>
            <person name="Nilsson E."/>
            <person name="Simone D."/>
            <person name="Lopez-Fernandez M."/>
            <person name="Wu X."/>
            <person name="de Brujin I."/>
            <person name="Lundin D."/>
            <person name="Andersson A."/>
            <person name="Bertilsson S."/>
            <person name="Dopson M."/>
        </authorList>
    </citation>
    <scope>NUCLEOTIDE SEQUENCE</scope>
    <source>
        <strain evidence="1">MM415A01778</strain>
    </source>
</reference>
<dbReference type="AlphaFoldDB" id="A0A6M3K2D2"/>
<gene>
    <name evidence="1" type="ORF">MM415A01778_0015</name>
</gene>